<reference evidence="2" key="1">
    <citation type="submission" date="2020-06" db="EMBL/GenBank/DDBJ databases">
        <authorList>
            <person name="Li T."/>
            <person name="Hu X."/>
            <person name="Zhang T."/>
            <person name="Song X."/>
            <person name="Zhang H."/>
            <person name="Dai N."/>
            <person name="Sheng W."/>
            <person name="Hou X."/>
            <person name="Wei L."/>
        </authorList>
    </citation>
    <scope>NUCLEOTIDE SEQUENCE</scope>
    <source>
        <strain evidence="2">G02</strain>
        <tissue evidence="2">Leaf</tissue>
    </source>
</reference>
<reference evidence="2" key="2">
    <citation type="journal article" date="2024" name="Plant">
        <title>Genomic evolution and insights into agronomic trait innovations of Sesamum species.</title>
        <authorList>
            <person name="Miao H."/>
            <person name="Wang L."/>
            <person name="Qu L."/>
            <person name="Liu H."/>
            <person name="Sun Y."/>
            <person name="Le M."/>
            <person name="Wang Q."/>
            <person name="Wei S."/>
            <person name="Zheng Y."/>
            <person name="Lin W."/>
            <person name="Duan Y."/>
            <person name="Cao H."/>
            <person name="Xiong S."/>
            <person name="Wang X."/>
            <person name="Wei L."/>
            <person name="Li C."/>
            <person name="Ma Q."/>
            <person name="Ju M."/>
            <person name="Zhao R."/>
            <person name="Li G."/>
            <person name="Mu C."/>
            <person name="Tian Q."/>
            <person name="Mei H."/>
            <person name="Zhang T."/>
            <person name="Gao T."/>
            <person name="Zhang H."/>
        </authorList>
    </citation>
    <scope>NUCLEOTIDE SEQUENCE</scope>
    <source>
        <strain evidence="2">G02</strain>
    </source>
</reference>
<protein>
    <submittedName>
        <fullName evidence="2">Uncharacterized protein</fullName>
    </submittedName>
</protein>
<comment type="caution">
    <text evidence="2">The sequence shown here is derived from an EMBL/GenBank/DDBJ whole genome shotgun (WGS) entry which is preliminary data.</text>
</comment>
<organism evidence="2">
    <name type="scientific">Sesamum radiatum</name>
    <name type="common">Black benniseed</name>
    <dbReference type="NCBI Taxonomy" id="300843"/>
    <lineage>
        <taxon>Eukaryota</taxon>
        <taxon>Viridiplantae</taxon>
        <taxon>Streptophyta</taxon>
        <taxon>Embryophyta</taxon>
        <taxon>Tracheophyta</taxon>
        <taxon>Spermatophyta</taxon>
        <taxon>Magnoliopsida</taxon>
        <taxon>eudicotyledons</taxon>
        <taxon>Gunneridae</taxon>
        <taxon>Pentapetalae</taxon>
        <taxon>asterids</taxon>
        <taxon>lamiids</taxon>
        <taxon>Lamiales</taxon>
        <taxon>Pedaliaceae</taxon>
        <taxon>Sesamum</taxon>
    </lineage>
</organism>
<accession>A0AAW2U7P3</accession>
<dbReference type="EMBL" id="JACGWJ010000006">
    <property type="protein sequence ID" value="KAL0412947.1"/>
    <property type="molecule type" value="Genomic_DNA"/>
</dbReference>
<dbReference type="AlphaFoldDB" id="A0AAW2U7P3"/>
<gene>
    <name evidence="2" type="ORF">Sradi_1496400</name>
</gene>
<evidence type="ECO:0000256" key="1">
    <source>
        <dbReference type="SAM" id="MobiDB-lite"/>
    </source>
</evidence>
<name>A0AAW2U7P3_SESRA</name>
<feature type="region of interest" description="Disordered" evidence="1">
    <location>
        <begin position="36"/>
        <end position="59"/>
    </location>
</feature>
<sequence>MFRDLLKELMEIVGGRLNRFATTRRSVWWWSVSVPRPDGDESTAEGSKHRGESPTSVIGESPNWLRKNVHLIKGSTMVCAAAGDSMWRCRNFRKKVARFGGGGGRGVADYGGQGQPPTPTVQNQIFLQGFVFGGAISRGNASYAWRSLLVAQLLLKAGFCWSIGDGKSIRIAATPWIARPSMFQTVFPPWMLPALATVNVLLNPEGLWDVQHVGEFDHLYQHYNRKGWFSVKCAYWLAIHQAIPRRAWMGRPFLRMIGDLYGERKGNPELEVVAPMRFAKSWKATWNIS</sequence>
<proteinExistence type="predicted"/>
<evidence type="ECO:0000313" key="2">
    <source>
        <dbReference type="EMBL" id="KAL0412947.1"/>
    </source>
</evidence>